<keyword evidence="3" id="KW-0597">Phosphoprotein</keyword>
<proteinExistence type="predicted"/>
<evidence type="ECO:0000256" key="1">
    <source>
        <dbReference type="ARBA" id="ARBA00000085"/>
    </source>
</evidence>
<comment type="catalytic activity">
    <reaction evidence="1">
        <text>ATP + protein L-histidine = ADP + protein N-phospho-L-histidine.</text>
        <dbReference type="EC" id="2.7.13.3"/>
    </reaction>
</comment>
<reference evidence="12 13" key="1">
    <citation type="submission" date="2018-06" db="EMBL/GenBank/DDBJ databases">
        <title>Genomic Encyclopedia of Type Strains, Phase IV (KMG-IV): sequencing the most valuable type-strain genomes for metagenomic binning, comparative biology and taxonomic classification.</title>
        <authorList>
            <person name="Goeker M."/>
        </authorList>
    </citation>
    <scope>NUCLEOTIDE SEQUENCE [LARGE SCALE GENOMIC DNA]</scope>
    <source>
        <strain evidence="12 13">DSM 44599</strain>
    </source>
</reference>
<dbReference type="PANTHER" id="PTHR24421:SF10">
    <property type="entry name" value="NITRATE_NITRITE SENSOR PROTEIN NARQ"/>
    <property type="match status" value="1"/>
</dbReference>
<evidence type="ECO:0000313" key="12">
    <source>
        <dbReference type="EMBL" id="RBO96873.1"/>
    </source>
</evidence>
<dbReference type="GO" id="GO:0016020">
    <property type="term" value="C:membrane"/>
    <property type="evidence" value="ECO:0007669"/>
    <property type="project" value="InterPro"/>
</dbReference>
<evidence type="ECO:0000256" key="3">
    <source>
        <dbReference type="ARBA" id="ARBA00022553"/>
    </source>
</evidence>
<evidence type="ECO:0000313" key="13">
    <source>
        <dbReference type="Proteomes" id="UP000252586"/>
    </source>
</evidence>
<evidence type="ECO:0000256" key="4">
    <source>
        <dbReference type="ARBA" id="ARBA00022679"/>
    </source>
</evidence>
<dbReference type="Gene3D" id="1.20.5.1930">
    <property type="match status" value="1"/>
</dbReference>
<dbReference type="InterPro" id="IPR003594">
    <property type="entry name" value="HATPase_dom"/>
</dbReference>
<sequence length="448" mass="47866">MGVMQAIPSEAGARPVPFRDRGTVGYRLREFARDPLGVFLRNIAELPFDYPPRVILFADVAIFAIALAATAQRHEYFPTALPFLAIMLLLVSIPLFCLVGVVPNPATLGLCGMVATALFLVQPVDNDIAPFVLVLVVGEVSAIASARVGVAIAAGAIGQLVLFDVFAPSIGAPAGQLDAVSMYAIGVLLGLMCGLMLQYQRRFLYQERDYQEIRAARAAEEERRRIAREVHDVIAHSLSVTLLHLTAARRALQTDRDVDEAVDALVDAERLGRQAMADIRRTVGLLDQRPATTAPEPGIGDIEDLVGDFVRAGLDVRYRPDPDVSPVSAAVGLALYRIGQESLANVVKHAPGASATVRLSVGTTSAALTVGNTLPEGPPAHPGHGMGLTGMRQRVELLGGRFSAGPHDDGWQVRAEFPLYAAKSWPACPITESALLRPRNAMPGLESA</sequence>
<evidence type="ECO:0000256" key="9">
    <source>
        <dbReference type="SAM" id="Phobius"/>
    </source>
</evidence>
<keyword evidence="13" id="KW-1185">Reference proteome</keyword>
<evidence type="ECO:0000256" key="2">
    <source>
        <dbReference type="ARBA" id="ARBA00012438"/>
    </source>
</evidence>
<accession>A0A366E3F7</accession>
<keyword evidence="9" id="KW-0812">Transmembrane</keyword>
<dbReference type="Proteomes" id="UP000252586">
    <property type="component" value="Unassembled WGS sequence"/>
</dbReference>
<dbReference type="Gene3D" id="3.30.565.10">
    <property type="entry name" value="Histidine kinase-like ATPase, C-terminal domain"/>
    <property type="match status" value="1"/>
</dbReference>
<name>A0A366E3F7_9NOCA</name>
<feature type="transmembrane region" description="Helical" evidence="9">
    <location>
        <begin position="180"/>
        <end position="199"/>
    </location>
</feature>
<keyword evidence="6 12" id="KW-0418">Kinase</keyword>
<feature type="transmembrane region" description="Helical" evidence="9">
    <location>
        <begin position="50"/>
        <end position="69"/>
    </location>
</feature>
<dbReference type="CDD" id="cd16917">
    <property type="entry name" value="HATPase_UhpB-NarQ-NarX-like"/>
    <property type="match status" value="1"/>
</dbReference>
<keyword evidence="9" id="KW-1133">Transmembrane helix</keyword>
<evidence type="ECO:0000256" key="8">
    <source>
        <dbReference type="ARBA" id="ARBA00023012"/>
    </source>
</evidence>
<dbReference type="OrthoDB" id="227596at2"/>
<dbReference type="SUPFAM" id="SSF55874">
    <property type="entry name" value="ATPase domain of HSP90 chaperone/DNA topoisomerase II/histidine kinase"/>
    <property type="match status" value="1"/>
</dbReference>
<feature type="transmembrane region" description="Helical" evidence="9">
    <location>
        <begin position="131"/>
        <end position="160"/>
    </location>
</feature>
<dbReference type="GO" id="GO:0046983">
    <property type="term" value="F:protein dimerization activity"/>
    <property type="evidence" value="ECO:0007669"/>
    <property type="project" value="InterPro"/>
</dbReference>
<evidence type="ECO:0000256" key="6">
    <source>
        <dbReference type="ARBA" id="ARBA00022777"/>
    </source>
</evidence>
<dbReference type="InterPro" id="IPR011712">
    <property type="entry name" value="Sig_transdc_His_kin_sub3_dim/P"/>
</dbReference>
<feature type="domain" description="Histidine kinase/HSP90-like ATPase" evidence="10">
    <location>
        <begin position="333"/>
        <end position="419"/>
    </location>
</feature>
<dbReference type="InterPro" id="IPR036890">
    <property type="entry name" value="HATPase_C_sf"/>
</dbReference>
<feature type="domain" description="Signal transduction histidine kinase subgroup 3 dimerisation and phosphoacceptor" evidence="11">
    <location>
        <begin position="222"/>
        <end position="287"/>
    </location>
</feature>
<dbReference type="Pfam" id="PF07730">
    <property type="entry name" value="HisKA_3"/>
    <property type="match status" value="1"/>
</dbReference>
<dbReference type="STRING" id="1210090.GCA_001613185_02874"/>
<keyword evidence="4" id="KW-0808">Transferase</keyword>
<comment type="caution">
    <text evidence="12">The sequence shown here is derived from an EMBL/GenBank/DDBJ whole genome shotgun (WGS) entry which is preliminary data.</text>
</comment>
<keyword evidence="7" id="KW-0067">ATP-binding</keyword>
<keyword evidence="8" id="KW-0902">Two-component regulatory system</keyword>
<dbReference type="EC" id="2.7.13.3" evidence="2"/>
<evidence type="ECO:0000259" key="10">
    <source>
        <dbReference type="Pfam" id="PF02518"/>
    </source>
</evidence>
<gene>
    <name evidence="12" type="ORF">DFR74_101892</name>
</gene>
<dbReference type="GO" id="GO:0005524">
    <property type="term" value="F:ATP binding"/>
    <property type="evidence" value="ECO:0007669"/>
    <property type="project" value="UniProtKB-KW"/>
</dbReference>
<protein>
    <recommendedName>
        <fullName evidence="2">histidine kinase</fullName>
        <ecNumber evidence="2">2.7.13.3</ecNumber>
    </recommendedName>
</protein>
<dbReference type="Pfam" id="PF02518">
    <property type="entry name" value="HATPase_c"/>
    <property type="match status" value="1"/>
</dbReference>
<dbReference type="PANTHER" id="PTHR24421">
    <property type="entry name" value="NITRATE/NITRITE SENSOR PROTEIN NARX-RELATED"/>
    <property type="match status" value="1"/>
</dbReference>
<dbReference type="GO" id="GO:0000155">
    <property type="term" value="F:phosphorelay sensor kinase activity"/>
    <property type="evidence" value="ECO:0007669"/>
    <property type="project" value="InterPro"/>
</dbReference>
<evidence type="ECO:0000256" key="7">
    <source>
        <dbReference type="ARBA" id="ARBA00022840"/>
    </source>
</evidence>
<keyword evidence="9" id="KW-0472">Membrane</keyword>
<feature type="transmembrane region" description="Helical" evidence="9">
    <location>
        <begin position="81"/>
        <end position="101"/>
    </location>
</feature>
<dbReference type="AlphaFoldDB" id="A0A366E3F7"/>
<dbReference type="EMBL" id="QNRE01000001">
    <property type="protein sequence ID" value="RBO96873.1"/>
    <property type="molecule type" value="Genomic_DNA"/>
</dbReference>
<evidence type="ECO:0000256" key="5">
    <source>
        <dbReference type="ARBA" id="ARBA00022741"/>
    </source>
</evidence>
<evidence type="ECO:0000259" key="11">
    <source>
        <dbReference type="Pfam" id="PF07730"/>
    </source>
</evidence>
<keyword evidence="5" id="KW-0547">Nucleotide-binding</keyword>
<dbReference type="RefSeq" id="WP_067508813.1">
    <property type="nucleotide sequence ID" value="NZ_QNRE01000001.1"/>
</dbReference>
<organism evidence="12 13">
    <name type="scientific">Nocardia puris</name>
    <dbReference type="NCBI Taxonomy" id="208602"/>
    <lineage>
        <taxon>Bacteria</taxon>
        <taxon>Bacillati</taxon>
        <taxon>Actinomycetota</taxon>
        <taxon>Actinomycetes</taxon>
        <taxon>Mycobacteriales</taxon>
        <taxon>Nocardiaceae</taxon>
        <taxon>Nocardia</taxon>
    </lineage>
</organism>
<dbReference type="InterPro" id="IPR050482">
    <property type="entry name" value="Sensor_HK_TwoCompSys"/>
</dbReference>
<feature type="transmembrane region" description="Helical" evidence="9">
    <location>
        <begin position="107"/>
        <end position="124"/>
    </location>
</feature>